<gene>
    <name evidence="5" type="ORF">D4A81_07550</name>
</gene>
<name>A0A385Q0V3_9FIRM</name>
<dbReference type="Proteomes" id="UP000265562">
    <property type="component" value="Chromosome"/>
</dbReference>
<dbReference type="GO" id="GO:0006508">
    <property type="term" value="P:proteolysis"/>
    <property type="evidence" value="ECO:0007669"/>
    <property type="project" value="UniProtKB-KW"/>
</dbReference>
<dbReference type="GO" id="GO:0005737">
    <property type="term" value="C:cytoplasm"/>
    <property type="evidence" value="ECO:0007669"/>
    <property type="project" value="TreeGrafter"/>
</dbReference>
<dbReference type="InterPro" id="IPR052969">
    <property type="entry name" value="Thr-specific_kinase-like"/>
</dbReference>
<sequence length="894" mass="99279">MNKSVKKNNFGIAVGIAVSFIFLIIFLLGIFLITQAYKDSNEPTFNEKIASITKENEYVEFNEENGIIYVNDEIIIVSKEDAQIDDIRNLAIEQGATIDEAMSDIGIYRFIYSEPMSYEDINTKIEALKQNALVDDAYYNIVSLDESDTEEDTSSEFREPVYPKDTWNRDSWNTSIPRGANWGMEAIDAPGAWAYLDEASTINIGLIDAFPNTSHPDLQNMFDNSSNIFIDKKTNSTSINSFDIQPHDHGSHVSGIMNAETEWTDKNMSNKYTGFFSFFSYLWNKLFSWNKDTGVSGVMGNKGRLYYSRSYYVNNGKVSFGFNTDFTYLQSLKLLIDQDVQVINISQNTSRLIGFAASRGNQNAINYLTEQANFADKALSRLISKREAEGKSDFVICVAAGNNNHLYYYKNDSEPYGYREKEDDTVKTASDIQVDTGNALALYNNFLNMMSTPAVKERIIVVGSIGINNEKSTTTNTIYKYSYFSNVGNRVDIVAPGEDIYSCKNKGYGLDSGTSMATPHVSGVAGLVFACNPGISGPDVKNILIQSTNGTYYYNGGHSGLLNAKMAVVNALAGTNKAIPDKIIKKAPTGTTSSSKKGLDVCFVVDTTGSMDDDIDNAKENMSNILDVLSQKTSDYRVALIDYRDYSSRTGYSYDYPYKVQLSFTNNNEQIKNSIYSLDLGNGGDNEETVYSALIESSKLDWREDAKKVIIILGDAAPLDPEPETGYTYQDVSAALYASDIALDYDESDTRVTDFIDKDLINVYSIGTNASDEASDFFREISEDTGGNFLSIDDASEVSDAIIDSIEQIDITNLVPVSIDFGQSLSIKNIDIYMDDIYQFTIRTDNSGKFQFDGIEPGTYNWKFKSRSGVLDITGTEDSILADPTPSKHPSSPF</sequence>
<keyword evidence="2 4" id="KW-0378">Hydrolase</keyword>
<dbReference type="InterPro" id="IPR036852">
    <property type="entry name" value="Peptidase_S8/S53_dom_sf"/>
</dbReference>
<dbReference type="InterPro" id="IPR015500">
    <property type="entry name" value="Peptidase_S8_subtilisin-rel"/>
</dbReference>
<dbReference type="Pfam" id="PF00082">
    <property type="entry name" value="Peptidase_S8"/>
    <property type="match status" value="1"/>
</dbReference>
<feature type="active site" description="Charge relay system" evidence="4">
    <location>
        <position position="249"/>
    </location>
</feature>
<comment type="similarity">
    <text evidence="4">Belongs to the peptidase S8 family.</text>
</comment>
<dbReference type="KEGG" id="lua:D4A81_07550"/>
<proteinExistence type="inferred from homology"/>
<dbReference type="SMART" id="SM00327">
    <property type="entry name" value="VWA"/>
    <property type="match status" value="1"/>
</dbReference>
<dbReference type="GO" id="GO:0004252">
    <property type="term" value="F:serine-type endopeptidase activity"/>
    <property type="evidence" value="ECO:0007669"/>
    <property type="project" value="UniProtKB-UniRule"/>
</dbReference>
<protein>
    <submittedName>
        <fullName evidence="5">VWA domain-containing protein</fullName>
    </submittedName>
</protein>
<dbReference type="Gene3D" id="3.40.50.200">
    <property type="entry name" value="Peptidase S8/S53 domain"/>
    <property type="match status" value="1"/>
</dbReference>
<keyword evidence="1 4" id="KW-0645">Protease</keyword>
<dbReference type="InterPro" id="IPR036465">
    <property type="entry name" value="vWFA_dom_sf"/>
</dbReference>
<dbReference type="Pfam" id="PF00092">
    <property type="entry name" value="VWA"/>
    <property type="match status" value="1"/>
</dbReference>
<reference evidence="5 6" key="1">
    <citation type="submission" date="2018-09" db="EMBL/GenBank/DDBJ databases">
        <title>Genome sequencing of Lachnoanaerobaculum umeaense DSM 23576.</title>
        <authorList>
            <person name="Kook J.-K."/>
            <person name="Park S.-N."/>
            <person name="Lim Y.K."/>
        </authorList>
    </citation>
    <scope>NUCLEOTIDE SEQUENCE [LARGE SCALE GENOMIC DNA]</scope>
    <source>
        <strain evidence="6">DSM 23576 \ CCUG 58757</strain>
    </source>
</reference>
<evidence type="ECO:0000313" key="5">
    <source>
        <dbReference type="EMBL" id="AYA99796.1"/>
    </source>
</evidence>
<evidence type="ECO:0000256" key="2">
    <source>
        <dbReference type="ARBA" id="ARBA00022801"/>
    </source>
</evidence>
<dbReference type="SUPFAM" id="SSF52743">
    <property type="entry name" value="Subtilisin-like"/>
    <property type="match status" value="1"/>
</dbReference>
<feature type="active site" description="Charge relay system" evidence="4">
    <location>
        <position position="208"/>
    </location>
</feature>
<dbReference type="Gene3D" id="3.40.50.410">
    <property type="entry name" value="von Willebrand factor, type A domain"/>
    <property type="match status" value="1"/>
</dbReference>
<feature type="active site" description="Charge relay system" evidence="4">
    <location>
        <position position="515"/>
    </location>
</feature>
<keyword evidence="6" id="KW-1185">Reference proteome</keyword>
<dbReference type="InterPro" id="IPR023828">
    <property type="entry name" value="Peptidase_S8_Ser-AS"/>
</dbReference>
<evidence type="ECO:0000256" key="4">
    <source>
        <dbReference type="PROSITE-ProRule" id="PRU01240"/>
    </source>
</evidence>
<evidence type="ECO:0000313" key="6">
    <source>
        <dbReference type="Proteomes" id="UP000265562"/>
    </source>
</evidence>
<dbReference type="PROSITE" id="PS50234">
    <property type="entry name" value="VWFA"/>
    <property type="match status" value="1"/>
</dbReference>
<dbReference type="PROSITE" id="PS00138">
    <property type="entry name" value="SUBTILASE_SER"/>
    <property type="match status" value="1"/>
</dbReference>
<dbReference type="RefSeq" id="WP_111526089.1">
    <property type="nucleotide sequence ID" value="NZ_CP032364.1"/>
</dbReference>
<dbReference type="PANTHER" id="PTHR47763:SF1">
    <property type="entry name" value="DUF659 DOMAIN-CONTAINING PROTEIN"/>
    <property type="match status" value="1"/>
</dbReference>
<dbReference type="InterPro" id="IPR002035">
    <property type="entry name" value="VWF_A"/>
</dbReference>
<dbReference type="PRINTS" id="PR00723">
    <property type="entry name" value="SUBTILISIN"/>
</dbReference>
<dbReference type="InterPro" id="IPR000209">
    <property type="entry name" value="Peptidase_S8/S53_dom"/>
</dbReference>
<evidence type="ECO:0000256" key="3">
    <source>
        <dbReference type="ARBA" id="ARBA00022825"/>
    </source>
</evidence>
<evidence type="ECO:0000256" key="1">
    <source>
        <dbReference type="ARBA" id="ARBA00022670"/>
    </source>
</evidence>
<organism evidence="5 6">
    <name type="scientific">Lachnoanaerobaculum umeaense</name>
    <dbReference type="NCBI Taxonomy" id="617123"/>
    <lineage>
        <taxon>Bacteria</taxon>
        <taxon>Bacillati</taxon>
        <taxon>Bacillota</taxon>
        <taxon>Clostridia</taxon>
        <taxon>Lachnospirales</taxon>
        <taxon>Lachnospiraceae</taxon>
        <taxon>Lachnoanaerobaculum</taxon>
    </lineage>
</organism>
<dbReference type="GO" id="GO:0004674">
    <property type="term" value="F:protein serine/threonine kinase activity"/>
    <property type="evidence" value="ECO:0007669"/>
    <property type="project" value="TreeGrafter"/>
</dbReference>
<dbReference type="EMBL" id="CP032364">
    <property type="protein sequence ID" value="AYA99796.1"/>
    <property type="molecule type" value="Genomic_DNA"/>
</dbReference>
<dbReference type="PROSITE" id="PS51892">
    <property type="entry name" value="SUBTILASE"/>
    <property type="match status" value="1"/>
</dbReference>
<dbReference type="SUPFAM" id="SSF53300">
    <property type="entry name" value="vWA-like"/>
    <property type="match status" value="1"/>
</dbReference>
<keyword evidence="3 4" id="KW-0720">Serine protease</keyword>
<dbReference type="OrthoDB" id="9798386at2"/>
<dbReference type="AlphaFoldDB" id="A0A385Q0V3"/>
<dbReference type="CDD" id="cd00198">
    <property type="entry name" value="vWFA"/>
    <property type="match status" value="1"/>
</dbReference>
<dbReference type="PANTHER" id="PTHR47763">
    <property type="entry name" value="ALPHA-PROTEIN KINASE VWKA"/>
    <property type="match status" value="1"/>
</dbReference>
<dbReference type="SUPFAM" id="SSF117074">
    <property type="entry name" value="Hypothetical protein PA1324"/>
    <property type="match status" value="1"/>
</dbReference>
<accession>A0A385Q0V3</accession>